<dbReference type="RefSeq" id="WP_107987854.1">
    <property type="nucleotide sequence ID" value="NZ_QAYG01000001.1"/>
</dbReference>
<feature type="transmembrane region" description="Helical" evidence="1">
    <location>
        <begin position="59"/>
        <end position="79"/>
    </location>
</feature>
<proteinExistence type="predicted"/>
<accession>A0A2T5VES4</accession>
<evidence type="ECO:0000256" key="1">
    <source>
        <dbReference type="SAM" id="Phobius"/>
    </source>
</evidence>
<dbReference type="OrthoDB" id="9799456at2"/>
<comment type="caution">
    <text evidence="2">The sequence shown here is derived from an EMBL/GenBank/DDBJ whole genome shotgun (WGS) entry which is preliminary data.</text>
</comment>
<keyword evidence="1" id="KW-0812">Transmembrane</keyword>
<evidence type="ECO:0000313" key="3">
    <source>
        <dbReference type="Proteomes" id="UP000244081"/>
    </source>
</evidence>
<gene>
    <name evidence="2" type="ORF">C8N35_101299</name>
</gene>
<protein>
    <submittedName>
        <fullName evidence="2">Uncharacterized protein (DUF983 family)</fullName>
    </submittedName>
</protein>
<dbReference type="Proteomes" id="UP000244081">
    <property type="component" value="Unassembled WGS sequence"/>
</dbReference>
<reference evidence="2 3" key="1">
    <citation type="submission" date="2018-04" db="EMBL/GenBank/DDBJ databases">
        <title>Genomic Encyclopedia of Archaeal and Bacterial Type Strains, Phase II (KMG-II): from individual species to whole genera.</title>
        <authorList>
            <person name="Goeker M."/>
        </authorList>
    </citation>
    <scope>NUCLEOTIDE SEQUENCE [LARGE SCALE GENOMIC DNA]</scope>
    <source>
        <strain evidence="2 3">DSM 23382</strain>
    </source>
</reference>
<keyword evidence="1" id="KW-1133">Transmembrane helix</keyword>
<dbReference type="Pfam" id="PF06170">
    <property type="entry name" value="DUF983"/>
    <property type="match status" value="1"/>
</dbReference>
<dbReference type="InterPro" id="IPR009325">
    <property type="entry name" value="DUF983"/>
</dbReference>
<keyword evidence="3" id="KW-1185">Reference proteome</keyword>
<dbReference type="EMBL" id="QAYG01000001">
    <property type="protein sequence ID" value="PTW62259.1"/>
    <property type="molecule type" value="Genomic_DNA"/>
</dbReference>
<organism evidence="2 3">
    <name type="scientific">Breoghania corrubedonensis</name>
    <dbReference type="NCBI Taxonomy" id="665038"/>
    <lineage>
        <taxon>Bacteria</taxon>
        <taxon>Pseudomonadati</taxon>
        <taxon>Pseudomonadota</taxon>
        <taxon>Alphaproteobacteria</taxon>
        <taxon>Hyphomicrobiales</taxon>
        <taxon>Stappiaceae</taxon>
        <taxon>Breoghania</taxon>
    </lineage>
</organism>
<keyword evidence="1" id="KW-0472">Membrane</keyword>
<sequence>MSKPPHLRYPPLPATQTGLRGRCPRCGQGRLFDGFLNTAKTCEVCGLDFEFIDSGDGPAVFIIMIVGFLVVGAALAVEVTFTPPIWLHLVLWTPLTLGLSIGMLRPLKGLMIAQQYKQSAQEGRLGE</sequence>
<evidence type="ECO:0000313" key="2">
    <source>
        <dbReference type="EMBL" id="PTW62259.1"/>
    </source>
</evidence>
<name>A0A2T5VES4_9HYPH</name>
<dbReference type="AlphaFoldDB" id="A0A2T5VES4"/>
<feature type="transmembrane region" description="Helical" evidence="1">
    <location>
        <begin position="85"/>
        <end position="104"/>
    </location>
</feature>